<evidence type="ECO:0000313" key="3">
    <source>
        <dbReference type="Proteomes" id="UP000001409"/>
    </source>
</evidence>
<dbReference type="AlphaFoldDB" id="Q8FTS1"/>
<keyword evidence="3" id="KW-1185">Reference proteome</keyword>
<feature type="region of interest" description="Disordered" evidence="1">
    <location>
        <begin position="144"/>
        <end position="188"/>
    </location>
</feature>
<name>Q8FTS1_COREF</name>
<evidence type="ECO:0000256" key="1">
    <source>
        <dbReference type="SAM" id="MobiDB-lite"/>
    </source>
</evidence>
<dbReference type="KEGG" id="cef:CE1491"/>
<sequence length="221" mass="23786">MRMDPNVKRAIATIADETWTTIRYTDALFDEDTGRWISSAEVAEIPFVAFASKKEAEHVSGRLVVRRIPELNKKNLDQPGLFDLHRFHAVFTTADPALMDTVAADKTHRQHAITPQVNADLKNSALAHMPSGVFTANASVAGVGGHGLQPHPHSWGHRRYWTRPSDDSDDPESGHRGCGSNGASVPAAGAAPARGLEVGVAVAETVRSRSLATGGCFFLTI</sequence>
<reference evidence="2 3" key="1">
    <citation type="journal article" date="2003" name="Genome Res.">
        <title>Comparative complete genome sequence analysis of the amino acid replacements responsible for the thermostability of Corynebacterium efficiens.</title>
        <authorList>
            <person name="Nishio Y."/>
            <person name="Nakamura Y."/>
            <person name="Kawarabayasi Y."/>
            <person name="Usuda Y."/>
            <person name="Kimura E."/>
            <person name="Sugimoto S."/>
            <person name="Matsui K."/>
            <person name="Yamagishi A."/>
            <person name="Kikuchi H."/>
            <person name="Ikeo K."/>
            <person name="Gojobori T."/>
        </authorList>
    </citation>
    <scope>NUCLEOTIDE SEQUENCE [LARGE SCALE GENOMIC DNA]</scope>
    <source>
        <strain evidence="3">DSM 44549 / YS-314 / AJ 12310 / JCM 11189 / NBRC 100395</strain>
    </source>
</reference>
<dbReference type="HOGENOM" id="CLU_1248890_0_0_11"/>
<dbReference type="eggNOG" id="COG3385">
    <property type="taxonomic scope" value="Bacteria"/>
</dbReference>
<protein>
    <submittedName>
        <fullName evidence="2">TnpC protein</fullName>
    </submittedName>
</protein>
<accession>Q8FTS1</accession>
<organism evidence="2 3">
    <name type="scientific">Corynebacterium efficiens (strain DSM 44549 / YS-314 / AJ 12310 / JCM 11189 / NBRC 100395)</name>
    <dbReference type="NCBI Taxonomy" id="196164"/>
    <lineage>
        <taxon>Bacteria</taxon>
        <taxon>Bacillati</taxon>
        <taxon>Actinomycetota</taxon>
        <taxon>Actinomycetes</taxon>
        <taxon>Mycobacteriales</taxon>
        <taxon>Corynebacteriaceae</taxon>
        <taxon>Corynebacterium</taxon>
    </lineage>
</organism>
<proteinExistence type="predicted"/>
<dbReference type="Proteomes" id="UP000001409">
    <property type="component" value="Chromosome"/>
</dbReference>
<dbReference type="EMBL" id="BA000035">
    <property type="protein sequence ID" value="BAC18300.1"/>
    <property type="molecule type" value="Genomic_DNA"/>
</dbReference>
<evidence type="ECO:0000313" key="2">
    <source>
        <dbReference type="EMBL" id="BAC18300.1"/>
    </source>
</evidence>
<dbReference type="STRING" id="196164.gene:10741905"/>